<dbReference type="PANTHER" id="PTHR23131">
    <property type="entry name" value="ENDORIBONUCLEASE LACTB2"/>
    <property type="match status" value="1"/>
</dbReference>
<dbReference type="InterPro" id="IPR036866">
    <property type="entry name" value="RibonucZ/Hydroxyglut_hydro"/>
</dbReference>
<dbReference type="STRING" id="307121.GA0070620_4717"/>
<evidence type="ECO:0000313" key="2">
    <source>
        <dbReference type="EMBL" id="SBV29147.1"/>
    </source>
</evidence>
<protein>
    <submittedName>
        <fullName evidence="2">Glyoxylase, beta-lactamase superfamily II</fullName>
    </submittedName>
</protein>
<sequence>MKAVNRHKALRGGGKIVGSGGRGRTIAAMTGHVTAPAAALADQLPAWVTLLRAPNPGPMTLDGTNTWLLRAPGAEHAIVVDPGPADEAHLAAIAAHGPIGLVLITHGHPDHTEGAPRLATLLGGVPVLAVDPAHTVGGRPLATDPLPEVPGLAVRLVPTPGHTADSVCFLVERGDERVVFTGDTILGRGTTVVAHPDGHLGDYLTSLELLSTYRGIPALPGHGPALADCGAAADFYLAHRRARLDQVRAAVAAGAGTPAEVVAAVYADVDRSLWWAAEWSVRAQLEYLGVEIRESAPGGTELEQP</sequence>
<dbReference type="InterPro" id="IPR001279">
    <property type="entry name" value="Metallo-B-lactamas"/>
</dbReference>
<evidence type="ECO:0000259" key="1">
    <source>
        <dbReference type="SMART" id="SM00849"/>
    </source>
</evidence>
<name>A0A1C3N987_9ACTN</name>
<reference evidence="3" key="1">
    <citation type="submission" date="2016-06" db="EMBL/GenBank/DDBJ databases">
        <authorList>
            <person name="Varghese N."/>
        </authorList>
    </citation>
    <scope>NUCLEOTIDE SEQUENCE [LARGE SCALE GENOMIC DNA]</scope>
    <source>
        <strain evidence="3">DSM 45344</strain>
    </source>
</reference>
<gene>
    <name evidence="2" type="ORF">GA0070620_4717</name>
</gene>
<dbReference type="PATRIC" id="fig|307121.4.peg.4814"/>
<dbReference type="Pfam" id="PF00753">
    <property type="entry name" value="Lactamase_B"/>
    <property type="match status" value="1"/>
</dbReference>
<dbReference type="AlphaFoldDB" id="A0A1C3N987"/>
<dbReference type="InterPro" id="IPR041516">
    <property type="entry name" value="LACTB2_WH"/>
</dbReference>
<dbReference type="SMART" id="SM00849">
    <property type="entry name" value="Lactamase_B"/>
    <property type="match status" value="1"/>
</dbReference>
<dbReference type="CDD" id="cd16278">
    <property type="entry name" value="metallo-hydrolase-like_MBL-fold"/>
    <property type="match status" value="1"/>
</dbReference>
<accession>A0A1C3N987</accession>
<dbReference type="InterPro" id="IPR036388">
    <property type="entry name" value="WH-like_DNA-bd_sf"/>
</dbReference>
<dbReference type="InterPro" id="IPR050662">
    <property type="entry name" value="Sec-metab_biosynth-thioest"/>
</dbReference>
<dbReference type="PANTHER" id="PTHR23131:SF0">
    <property type="entry name" value="ENDORIBONUCLEASE LACTB2"/>
    <property type="match status" value="1"/>
</dbReference>
<organism evidence="2 3">
    <name type="scientific">Micromonospora krabiensis</name>
    <dbReference type="NCBI Taxonomy" id="307121"/>
    <lineage>
        <taxon>Bacteria</taxon>
        <taxon>Bacillati</taxon>
        <taxon>Actinomycetota</taxon>
        <taxon>Actinomycetes</taxon>
        <taxon>Micromonosporales</taxon>
        <taxon>Micromonosporaceae</taxon>
        <taxon>Micromonospora</taxon>
    </lineage>
</organism>
<dbReference type="EMBL" id="LT598496">
    <property type="protein sequence ID" value="SBV29147.1"/>
    <property type="molecule type" value="Genomic_DNA"/>
</dbReference>
<feature type="domain" description="Metallo-beta-lactamase" evidence="1">
    <location>
        <begin position="63"/>
        <end position="222"/>
    </location>
</feature>
<dbReference type="Pfam" id="PF17778">
    <property type="entry name" value="WHD_BLACT"/>
    <property type="match status" value="1"/>
</dbReference>
<dbReference type="SUPFAM" id="SSF56281">
    <property type="entry name" value="Metallo-hydrolase/oxidoreductase"/>
    <property type="match status" value="1"/>
</dbReference>
<keyword evidence="3" id="KW-1185">Reference proteome</keyword>
<dbReference type="Gene3D" id="1.10.10.10">
    <property type="entry name" value="Winged helix-like DNA-binding domain superfamily/Winged helix DNA-binding domain"/>
    <property type="match status" value="1"/>
</dbReference>
<evidence type="ECO:0000313" key="3">
    <source>
        <dbReference type="Proteomes" id="UP000199393"/>
    </source>
</evidence>
<dbReference type="Gene3D" id="3.60.15.10">
    <property type="entry name" value="Ribonuclease Z/Hydroxyacylglutathione hydrolase-like"/>
    <property type="match status" value="1"/>
</dbReference>
<dbReference type="Proteomes" id="UP000199393">
    <property type="component" value="Chromosome I"/>
</dbReference>
<proteinExistence type="predicted"/>